<sequence>MSNNRKMAPPRRHGMGGGPPHMMHGEKPKEFKKTLKRLVGYLKPRKYQLILVAIAAIFSTLFNVVSPKLLGNATTSIFGSITKGIGIDFSFLSRLLLMLIGLYVLSALFAYLQQYIMAGVSQKTTAELRQAVNEKLTKLPLRYYDQHPHGDVLSRVINDIDNINNSIQQALSQLITSAIMIIGTIIMMLVISPILTLVLLVTLPLGAFAIRFIASFSQKHFVNQQTELGNVNGHIEEMFSGHQVVKAFGQEKASIEKFDAMNERLYESGWKAQFISGIMMPLMTFVGNIGYVFVSIAGGILVLNRSIFLGDVQAFIQYTQQLSQPMAQAAGIANMIQTALASAERVFALLDEEEERLEEPAAINLDNLEGNISFNHVQFGYEAEKPVIKNLSLNVKSGQTIAIVGPTGAGKTTIINLLMKFYEINKGDITVDHISLRELSREQVRSMFAMVLQDTWLFNGTIRDNISYGREGATEKEIIQAAKSAYADDFIRTLPDGYDTVLTEDASNISQGQRQLLTIARAILANPKILILDEATSSVDTRTEMNIQLAMNELMVGRTSFVIAHRLSTIRDADTILVMNDGDIIEKGSHDELIQQNGFYADLYRSQFEAASTS</sequence>
<keyword evidence="3" id="KW-0547">Nucleotide-binding</keyword>
<feature type="transmembrane region" description="Helical" evidence="8">
    <location>
        <begin position="170"/>
        <end position="191"/>
    </location>
</feature>
<gene>
    <name evidence="11" type="ORF">J2S14_003857</name>
</gene>
<feature type="region of interest" description="Disordered" evidence="7">
    <location>
        <begin position="1"/>
        <end position="26"/>
    </location>
</feature>
<dbReference type="SUPFAM" id="SSF52540">
    <property type="entry name" value="P-loop containing nucleoside triphosphate hydrolases"/>
    <property type="match status" value="1"/>
</dbReference>
<dbReference type="InterPro" id="IPR003439">
    <property type="entry name" value="ABC_transporter-like_ATP-bd"/>
</dbReference>
<evidence type="ECO:0000256" key="5">
    <source>
        <dbReference type="ARBA" id="ARBA00022989"/>
    </source>
</evidence>
<dbReference type="PROSITE" id="PS00211">
    <property type="entry name" value="ABC_TRANSPORTER_1"/>
    <property type="match status" value="1"/>
</dbReference>
<evidence type="ECO:0000256" key="1">
    <source>
        <dbReference type="ARBA" id="ARBA00004651"/>
    </source>
</evidence>
<dbReference type="InterPro" id="IPR017871">
    <property type="entry name" value="ABC_transporter-like_CS"/>
</dbReference>
<dbReference type="Gene3D" id="3.40.50.300">
    <property type="entry name" value="P-loop containing nucleotide triphosphate hydrolases"/>
    <property type="match status" value="1"/>
</dbReference>
<dbReference type="Proteomes" id="UP001232343">
    <property type="component" value="Unassembled WGS sequence"/>
</dbReference>
<keyword evidence="6 8" id="KW-0472">Membrane</keyword>
<feature type="transmembrane region" description="Helical" evidence="8">
    <location>
        <begin position="91"/>
        <end position="112"/>
    </location>
</feature>
<accession>A0ABU0D9G1</accession>
<evidence type="ECO:0000313" key="11">
    <source>
        <dbReference type="EMBL" id="MDQ0345012.1"/>
    </source>
</evidence>
<dbReference type="InterPro" id="IPR039421">
    <property type="entry name" value="Type_1_exporter"/>
</dbReference>
<dbReference type="InterPro" id="IPR036640">
    <property type="entry name" value="ABC1_TM_sf"/>
</dbReference>
<feature type="domain" description="ABC transmembrane type-1" evidence="10">
    <location>
        <begin position="50"/>
        <end position="338"/>
    </location>
</feature>
<feature type="transmembrane region" description="Helical" evidence="8">
    <location>
        <begin position="197"/>
        <end position="214"/>
    </location>
</feature>
<dbReference type="Gene3D" id="1.20.1560.10">
    <property type="entry name" value="ABC transporter type 1, transmembrane domain"/>
    <property type="match status" value="1"/>
</dbReference>
<organism evidence="11 12">
    <name type="scientific">Lederbergia wuyishanensis</name>
    <dbReference type="NCBI Taxonomy" id="1347903"/>
    <lineage>
        <taxon>Bacteria</taxon>
        <taxon>Bacillati</taxon>
        <taxon>Bacillota</taxon>
        <taxon>Bacilli</taxon>
        <taxon>Bacillales</taxon>
        <taxon>Bacillaceae</taxon>
        <taxon>Lederbergia</taxon>
    </lineage>
</organism>
<comment type="caution">
    <text evidence="11">The sequence shown here is derived from an EMBL/GenBank/DDBJ whole genome shotgun (WGS) entry which is preliminary data.</text>
</comment>
<evidence type="ECO:0000256" key="7">
    <source>
        <dbReference type="SAM" id="MobiDB-lite"/>
    </source>
</evidence>
<dbReference type="SMART" id="SM00382">
    <property type="entry name" value="AAA"/>
    <property type="match status" value="1"/>
</dbReference>
<evidence type="ECO:0000259" key="9">
    <source>
        <dbReference type="PROSITE" id="PS50893"/>
    </source>
</evidence>
<dbReference type="PANTHER" id="PTHR43394">
    <property type="entry name" value="ATP-DEPENDENT PERMEASE MDL1, MITOCHONDRIAL"/>
    <property type="match status" value="1"/>
</dbReference>
<name>A0ABU0D9G1_9BACI</name>
<dbReference type="InterPro" id="IPR027417">
    <property type="entry name" value="P-loop_NTPase"/>
</dbReference>
<evidence type="ECO:0000256" key="3">
    <source>
        <dbReference type="ARBA" id="ARBA00022741"/>
    </source>
</evidence>
<evidence type="ECO:0000256" key="2">
    <source>
        <dbReference type="ARBA" id="ARBA00022692"/>
    </source>
</evidence>
<dbReference type="Pfam" id="PF00664">
    <property type="entry name" value="ABC_membrane"/>
    <property type="match status" value="1"/>
</dbReference>
<proteinExistence type="predicted"/>
<evidence type="ECO:0000256" key="8">
    <source>
        <dbReference type="SAM" id="Phobius"/>
    </source>
</evidence>
<dbReference type="CDD" id="cd18547">
    <property type="entry name" value="ABC_6TM_Tm288_like"/>
    <property type="match status" value="1"/>
</dbReference>
<dbReference type="GO" id="GO:0005524">
    <property type="term" value="F:ATP binding"/>
    <property type="evidence" value="ECO:0007669"/>
    <property type="project" value="UniProtKB-KW"/>
</dbReference>
<feature type="transmembrane region" description="Helical" evidence="8">
    <location>
        <begin position="274"/>
        <end position="303"/>
    </location>
</feature>
<keyword evidence="2 8" id="KW-0812">Transmembrane</keyword>
<feature type="domain" description="ABC transporter" evidence="9">
    <location>
        <begin position="372"/>
        <end position="606"/>
    </location>
</feature>
<keyword evidence="5 8" id="KW-1133">Transmembrane helix</keyword>
<keyword evidence="12" id="KW-1185">Reference proteome</keyword>
<evidence type="ECO:0000256" key="4">
    <source>
        <dbReference type="ARBA" id="ARBA00022840"/>
    </source>
</evidence>
<dbReference type="PROSITE" id="PS50893">
    <property type="entry name" value="ABC_TRANSPORTER_2"/>
    <property type="match status" value="1"/>
</dbReference>
<dbReference type="InterPro" id="IPR011527">
    <property type="entry name" value="ABC1_TM_dom"/>
</dbReference>
<comment type="subcellular location">
    <subcellularLocation>
        <location evidence="1">Cell membrane</location>
        <topology evidence="1">Multi-pass membrane protein</topology>
    </subcellularLocation>
</comment>
<dbReference type="SUPFAM" id="SSF90123">
    <property type="entry name" value="ABC transporter transmembrane region"/>
    <property type="match status" value="1"/>
</dbReference>
<evidence type="ECO:0000259" key="10">
    <source>
        <dbReference type="PROSITE" id="PS50929"/>
    </source>
</evidence>
<dbReference type="EMBL" id="JAUSUO010000012">
    <property type="protein sequence ID" value="MDQ0345012.1"/>
    <property type="molecule type" value="Genomic_DNA"/>
</dbReference>
<keyword evidence="4 11" id="KW-0067">ATP-binding</keyword>
<dbReference type="Pfam" id="PF00005">
    <property type="entry name" value="ABC_tran"/>
    <property type="match status" value="1"/>
</dbReference>
<dbReference type="PROSITE" id="PS50929">
    <property type="entry name" value="ABC_TM1F"/>
    <property type="match status" value="1"/>
</dbReference>
<reference evidence="11 12" key="1">
    <citation type="submission" date="2023-07" db="EMBL/GenBank/DDBJ databases">
        <title>Genomic Encyclopedia of Type Strains, Phase IV (KMG-IV): sequencing the most valuable type-strain genomes for metagenomic binning, comparative biology and taxonomic classification.</title>
        <authorList>
            <person name="Goeker M."/>
        </authorList>
    </citation>
    <scope>NUCLEOTIDE SEQUENCE [LARGE SCALE GENOMIC DNA]</scope>
    <source>
        <strain evidence="11 12">DSM 27848</strain>
    </source>
</reference>
<dbReference type="PANTHER" id="PTHR43394:SF1">
    <property type="entry name" value="ATP-BINDING CASSETTE SUB-FAMILY B MEMBER 10, MITOCHONDRIAL"/>
    <property type="match status" value="1"/>
</dbReference>
<dbReference type="CDD" id="cd03254">
    <property type="entry name" value="ABCC_Glucan_exporter_like"/>
    <property type="match status" value="1"/>
</dbReference>
<evidence type="ECO:0000313" key="12">
    <source>
        <dbReference type="Proteomes" id="UP001232343"/>
    </source>
</evidence>
<dbReference type="InterPro" id="IPR003593">
    <property type="entry name" value="AAA+_ATPase"/>
</dbReference>
<evidence type="ECO:0000256" key="6">
    <source>
        <dbReference type="ARBA" id="ARBA00023136"/>
    </source>
</evidence>
<protein>
    <submittedName>
        <fullName evidence="11">ATP-binding cassette subfamily B protein</fullName>
    </submittedName>
</protein>